<dbReference type="PANTHER" id="PTHR42678">
    <property type="entry name" value="AMIDASE"/>
    <property type="match status" value="1"/>
</dbReference>
<evidence type="ECO:0000259" key="1">
    <source>
        <dbReference type="Pfam" id="PF01425"/>
    </source>
</evidence>
<dbReference type="Pfam" id="PF01425">
    <property type="entry name" value="Amidase"/>
    <property type="match status" value="1"/>
</dbReference>
<dbReference type="InterPro" id="IPR023631">
    <property type="entry name" value="Amidase_dom"/>
</dbReference>
<dbReference type="InterPro" id="IPR036928">
    <property type="entry name" value="AS_sf"/>
</dbReference>
<dbReference type="EMBL" id="JAULSW010000011">
    <property type="protein sequence ID" value="KAK3367728.1"/>
    <property type="molecule type" value="Genomic_DNA"/>
</dbReference>
<feature type="domain" description="Amidase" evidence="1">
    <location>
        <begin position="1"/>
        <end position="268"/>
    </location>
</feature>
<reference evidence="2" key="2">
    <citation type="submission" date="2023-06" db="EMBL/GenBank/DDBJ databases">
        <authorList>
            <consortium name="Lawrence Berkeley National Laboratory"/>
            <person name="Haridas S."/>
            <person name="Hensen N."/>
            <person name="Bonometti L."/>
            <person name="Westerberg I."/>
            <person name="Brannstrom I.O."/>
            <person name="Guillou S."/>
            <person name="Cros-Aarteil S."/>
            <person name="Calhoun S."/>
            <person name="Kuo A."/>
            <person name="Mondo S."/>
            <person name="Pangilinan J."/>
            <person name="Riley R."/>
            <person name="LaButti K."/>
            <person name="Andreopoulos B."/>
            <person name="Lipzen A."/>
            <person name="Chen C."/>
            <person name="Yanf M."/>
            <person name="Daum C."/>
            <person name="Ng V."/>
            <person name="Clum A."/>
            <person name="Steindorff A."/>
            <person name="Ohm R."/>
            <person name="Martin F."/>
            <person name="Silar P."/>
            <person name="Natvig D."/>
            <person name="Lalanne C."/>
            <person name="Gautier V."/>
            <person name="Ament-velasquez S.L."/>
            <person name="Kruys A."/>
            <person name="Hutchinson M.I."/>
            <person name="Powell A.J."/>
            <person name="Barry K."/>
            <person name="Miller A.N."/>
            <person name="Grigoriev I.V."/>
            <person name="Debuchy R."/>
            <person name="Gladieux P."/>
            <person name="Thoren M.H."/>
            <person name="Johannesson H."/>
        </authorList>
    </citation>
    <scope>NUCLEOTIDE SEQUENCE</scope>
    <source>
        <strain evidence="2">CBS 232.78</strain>
    </source>
</reference>
<protein>
    <submittedName>
        <fullName evidence="2">Amidase signature domain-containing protein</fullName>
    </submittedName>
</protein>
<dbReference type="Proteomes" id="UP001285441">
    <property type="component" value="Unassembled WGS sequence"/>
</dbReference>
<organism evidence="2 3">
    <name type="scientific">Podospora didyma</name>
    <dbReference type="NCBI Taxonomy" id="330526"/>
    <lineage>
        <taxon>Eukaryota</taxon>
        <taxon>Fungi</taxon>
        <taxon>Dikarya</taxon>
        <taxon>Ascomycota</taxon>
        <taxon>Pezizomycotina</taxon>
        <taxon>Sordariomycetes</taxon>
        <taxon>Sordariomycetidae</taxon>
        <taxon>Sordariales</taxon>
        <taxon>Podosporaceae</taxon>
        <taxon>Podospora</taxon>
    </lineage>
</organism>
<comment type="caution">
    <text evidence="2">The sequence shown here is derived from an EMBL/GenBank/DDBJ whole genome shotgun (WGS) entry which is preliminary data.</text>
</comment>
<dbReference type="Gene3D" id="3.90.1300.10">
    <property type="entry name" value="Amidase signature (AS) domain"/>
    <property type="match status" value="1"/>
</dbReference>
<evidence type="ECO:0000313" key="2">
    <source>
        <dbReference type="EMBL" id="KAK3367728.1"/>
    </source>
</evidence>
<dbReference type="AlphaFoldDB" id="A0AAE0K0C2"/>
<dbReference type="PANTHER" id="PTHR42678:SF2">
    <property type="entry name" value="AMIDASE FAMILY PROTEIN (AFU_ORTHOLOGUE AFUA_6G14410)"/>
    <property type="match status" value="1"/>
</dbReference>
<reference evidence="2" key="1">
    <citation type="journal article" date="2023" name="Mol. Phylogenet. Evol.">
        <title>Genome-scale phylogeny and comparative genomics of the fungal order Sordariales.</title>
        <authorList>
            <person name="Hensen N."/>
            <person name="Bonometti L."/>
            <person name="Westerberg I."/>
            <person name="Brannstrom I.O."/>
            <person name="Guillou S."/>
            <person name="Cros-Aarteil S."/>
            <person name="Calhoun S."/>
            <person name="Haridas S."/>
            <person name="Kuo A."/>
            <person name="Mondo S."/>
            <person name="Pangilinan J."/>
            <person name="Riley R."/>
            <person name="LaButti K."/>
            <person name="Andreopoulos B."/>
            <person name="Lipzen A."/>
            <person name="Chen C."/>
            <person name="Yan M."/>
            <person name="Daum C."/>
            <person name="Ng V."/>
            <person name="Clum A."/>
            <person name="Steindorff A."/>
            <person name="Ohm R.A."/>
            <person name="Martin F."/>
            <person name="Silar P."/>
            <person name="Natvig D.O."/>
            <person name="Lalanne C."/>
            <person name="Gautier V."/>
            <person name="Ament-Velasquez S.L."/>
            <person name="Kruys A."/>
            <person name="Hutchinson M.I."/>
            <person name="Powell A.J."/>
            <person name="Barry K."/>
            <person name="Miller A.N."/>
            <person name="Grigoriev I.V."/>
            <person name="Debuchy R."/>
            <person name="Gladieux P."/>
            <person name="Hiltunen Thoren M."/>
            <person name="Johannesson H."/>
        </authorList>
    </citation>
    <scope>NUCLEOTIDE SEQUENCE</scope>
    <source>
        <strain evidence="2">CBS 232.78</strain>
    </source>
</reference>
<name>A0AAE0K0C2_9PEZI</name>
<proteinExistence type="predicted"/>
<gene>
    <name evidence="2" type="ORF">B0H63DRAFT_498025</name>
</gene>
<evidence type="ECO:0000313" key="3">
    <source>
        <dbReference type="Proteomes" id="UP001285441"/>
    </source>
</evidence>
<accession>A0AAE0K0C2</accession>
<sequence length="287" mass="30852">MALGTQTGGSTIRPGSFNGIYAFKPTWGAVTREGLKIYSLMLDTLGLYARSVEDLELLADVLALHDDDNDDNDTRKEQQKAEGVNGMKFALLKNPQDVFPEPGPGSKAAMSKAVVLLVENGAVVEEVDMGCPEFKSLPDWHRCMMATDGQASFLPEYRTHKDKLSDFLVGHVENDGGYTRKARLETLDGTAALRPKVDAVLAGYDALLTPSVPDEAPLGIGSTGSAAFNSIWTALHVPVVNIPGFQGENGLPIGVSLVAPRYRDRHLLRVSGEVGKIFEAQGVGTVR</sequence>
<dbReference type="SUPFAM" id="SSF75304">
    <property type="entry name" value="Amidase signature (AS) enzymes"/>
    <property type="match status" value="1"/>
</dbReference>
<keyword evidence="3" id="KW-1185">Reference proteome</keyword>